<evidence type="ECO:0000259" key="4">
    <source>
        <dbReference type="PROSITE" id="PS51755"/>
    </source>
</evidence>
<evidence type="ECO:0000256" key="1">
    <source>
        <dbReference type="ARBA" id="ARBA00005820"/>
    </source>
</evidence>
<dbReference type="SUPFAM" id="SSF52540">
    <property type="entry name" value="P-loop containing nucleoside triphosphate hydrolases"/>
    <property type="match status" value="1"/>
</dbReference>
<feature type="DNA-binding region" description="OmpR/PhoB-type" evidence="3">
    <location>
        <begin position="1"/>
        <end position="75"/>
    </location>
</feature>
<dbReference type="InterPro" id="IPR011990">
    <property type="entry name" value="TPR-like_helical_dom_sf"/>
</dbReference>
<dbReference type="Gene3D" id="3.40.50.300">
    <property type="entry name" value="P-loop containing nucleotide triphosphate hydrolases"/>
    <property type="match status" value="1"/>
</dbReference>
<dbReference type="Gene3D" id="1.10.10.10">
    <property type="entry name" value="Winged helix-like DNA-binding domain superfamily/Winged helix DNA-binding domain"/>
    <property type="match status" value="1"/>
</dbReference>
<dbReference type="Proteomes" id="UP001596220">
    <property type="component" value="Unassembled WGS sequence"/>
</dbReference>
<dbReference type="Gene3D" id="1.25.40.10">
    <property type="entry name" value="Tetratricopeptide repeat domain"/>
    <property type="match status" value="2"/>
</dbReference>
<dbReference type="PANTHER" id="PTHR47691">
    <property type="entry name" value="REGULATOR-RELATED"/>
    <property type="match status" value="1"/>
</dbReference>
<evidence type="ECO:0000256" key="3">
    <source>
        <dbReference type="PROSITE-ProRule" id="PRU01091"/>
    </source>
</evidence>
<protein>
    <submittedName>
        <fullName evidence="5">BTAD domain-containing putative transcriptional regulator</fullName>
    </submittedName>
</protein>
<gene>
    <name evidence="5" type="ORF">ACFP3R_12635</name>
</gene>
<dbReference type="PROSITE" id="PS51755">
    <property type="entry name" value="OMPR_PHOB"/>
    <property type="match status" value="1"/>
</dbReference>
<evidence type="ECO:0000256" key="2">
    <source>
        <dbReference type="ARBA" id="ARBA00023125"/>
    </source>
</evidence>
<dbReference type="InterPro" id="IPR001867">
    <property type="entry name" value="OmpR/PhoB-type_DNA-bd"/>
</dbReference>
<keyword evidence="6" id="KW-1185">Reference proteome</keyword>
<evidence type="ECO:0000313" key="5">
    <source>
        <dbReference type="EMBL" id="MFC6090121.1"/>
    </source>
</evidence>
<organism evidence="5 6">
    <name type="scientific">Saccharothrix lopnurensis</name>
    <dbReference type="NCBI Taxonomy" id="1670621"/>
    <lineage>
        <taxon>Bacteria</taxon>
        <taxon>Bacillati</taxon>
        <taxon>Actinomycetota</taxon>
        <taxon>Actinomycetes</taxon>
        <taxon>Pseudonocardiales</taxon>
        <taxon>Pseudonocardiaceae</taxon>
        <taxon>Saccharothrix</taxon>
    </lineage>
</organism>
<name>A0ABW1P3Q4_9PSEU</name>
<dbReference type="Pfam" id="PF00486">
    <property type="entry name" value="Trans_reg_C"/>
    <property type="match status" value="1"/>
</dbReference>
<evidence type="ECO:0000313" key="6">
    <source>
        <dbReference type="Proteomes" id="UP001596220"/>
    </source>
</evidence>
<dbReference type="InterPro" id="IPR027417">
    <property type="entry name" value="P-loop_NTPase"/>
</dbReference>
<dbReference type="InterPro" id="IPR016032">
    <property type="entry name" value="Sig_transdc_resp-reg_C-effctor"/>
</dbReference>
<proteinExistence type="inferred from homology"/>
<feature type="domain" description="OmpR/PhoB-type" evidence="4">
    <location>
        <begin position="1"/>
        <end position="75"/>
    </location>
</feature>
<dbReference type="InterPro" id="IPR005158">
    <property type="entry name" value="BTAD"/>
</dbReference>
<comment type="similarity">
    <text evidence="1">Belongs to the AfsR/DnrI/RedD regulatory family.</text>
</comment>
<dbReference type="SMART" id="SM00862">
    <property type="entry name" value="Trans_reg_C"/>
    <property type="match status" value="1"/>
</dbReference>
<dbReference type="SMART" id="SM01043">
    <property type="entry name" value="BTAD"/>
    <property type="match status" value="1"/>
</dbReference>
<dbReference type="SUPFAM" id="SSF46894">
    <property type="entry name" value="C-terminal effector domain of the bipartite response regulators"/>
    <property type="match status" value="1"/>
</dbReference>
<dbReference type="CDD" id="cd15831">
    <property type="entry name" value="BTAD"/>
    <property type="match status" value="1"/>
</dbReference>
<dbReference type="Pfam" id="PF03704">
    <property type="entry name" value="BTAD"/>
    <property type="match status" value="1"/>
</dbReference>
<dbReference type="EMBL" id="JBHSQO010000010">
    <property type="protein sequence ID" value="MFC6090121.1"/>
    <property type="molecule type" value="Genomic_DNA"/>
</dbReference>
<dbReference type="Pfam" id="PF25872">
    <property type="entry name" value="HTH_77"/>
    <property type="match status" value="1"/>
</dbReference>
<dbReference type="PRINTS" id="PR00364">
    <property type="entry name" value="DISEASERSIST"/>
</dbReference>
<sequence length="944" mass="102142">MIHGRVLRTLFARLATRPGETVSRQLLVEALWDGDAPRTAITTLRSHLTRLRTDLREGGLPDLVVTRGNGFFLDAPAAALDAARFEALARDGRDALAAGDGAVAVRSLGAALALWRGEALEDCRASEWTRAEASRLGELRLAATEDLLDARIAVGELATAAAELESFVNRFPFRERAWELLMNALYRAGRQADALAAFRRARAMLVDELGIEPGPGLRGLESSILAGDGPRNLSEPEPIVGIRSPRTGNLPAETTSFVGRRDELAEAKKWLTRSRMVTLTGVGGVGKSRLALRVAADLRAEFPDGAWLVELAGLRDPELVAHAVADALNIVDRIDNGSIDSVVRDLRDAKVLLILDNCEHLLNACAQIASTLLKAAPDLRVLATSRQPLAVPGEHILPVPPLLVPDDDDGDEDLRTAMTLFADRANAAVPGGFEVQPDNSAVVARICRQLDGIPLAIELAAVRLRVLSPAELLDRLDDRLKLLASGRSTALPRHQTLRATIDWSFNLCTPEEQALWTRLSVFAGTFDLASAEAVCAADDTGHDFLSVVDGLVDKSILIREEHSGEVRFRLLAVLGGYGRDRLRAEGLTAEVLTRHRDWYLSVAEEGARNWFGPGQLDWLARLRRDHANLRAALDFSLTTPGEHLAGTRLAAALHSFWVACDQVSEGQHWLDLALKVCAEPSRERARALWVCGRVTYLQGDLDGGVAKLSESLALAVGLGHTAEATHATHLLGAAALLRDDPTGARALLVEAAGAYRELEGPSSTCVMVDVHLAMSDVFLGDIASGLARVETALAVCESRGEHWTRSYALYALAFAQWRAGDLARARRNAREALRLKAMFREIGGLAMVVDLLAWIAVGDGSGEEAAVLLGVAVRSWALVGVPWFGSKSWRRPHEEAQARARCELGHHVFEDAFRRGWALSREDGTALALGAPQRGLRAATTDPR</sequence>
<keyword evidence="2 3" id="KW-0238">DNA-binding</keyword>
<comment type="caution">
    <text evidence="5">The sequence shown here is derived from an EMBL/GenBank/DDBJ whole genome shotgun (WGS) entry which is preliminary data.</text>
</comment>
<dbReference type="SUPFAM" id="SSF48452">
    <property type="entry name" value="TPR-like"/>
    <property type="match status" value="2"/>
</dbReference>
<dbReference type="RefSeq" id="WP_380635760.1">
    <property type="nucleotide sequence ID" value="NZ_JBHSQO010000010.1"/>
</dbReference>
<dbReference type="PANTHER" id="PTHR47691:SF3">
    <property type="entry name" value="HTH-TYPE TRANSCRIPTIONAL REGULATOR RV0890C-RELATED"/>
    <property type="match status" value="1"/>
</dbReference>
<accession>A0ABW1P3Q4</accession>
<reference evidence="6" key="1">
    <citation type="journal article" date="2019" name="Int. J. Syst. Evol. Microbiol.">
        <title>The Global Catalogue of Microorganisms (GCM) 10K type strain sequencing project: providing services to taxonomists for standard genome sequencing and annotation.</title>
        <authorList>
            <consortium name="The Broad Institute Genomics Platform"/>
            <consortium name="The Broad Institute Genome Sequencing Center for Infectious Disease"/>
            <person name="Wu L."/>
            <person name="Ma J."/>
        </authorList>
    </citation>
    <scope>NUCLEOTIDE SEQUENCE [LARGE SCALE GENOMIC DNA]</scope>
    <source>
        <strain evidence="6">CGMCC 4.7246</strain>
    </source>
</reference>
<dbReference type="InterPro" id="IPR036388">
    <property type="entry name" value="WH-like_DNA-bd_sf"/>
</dbReference>
<dbReference type="InterPro" id="IPR058852">
    <property type="entry name" value="HTH_77"/>
</dbReference>